<dbReference type="RefSeq" id="WP_091125624.1">
    <property type="nucleotide sequence ID" value="NZ_FOLB01000012.1"/>
</dbReference>
<proteinExistence type="predicted"/>
<accession>A0A1I1MHM1</accession>
<name>A0A1I1MHM1_9ACTN</name>
<dbReference type="GO" id="GO:0005737">
    <property type="term" value="C:cytoplasm"/>
    <property type="evidence" value="ECO:0007669"/>
    <property type="project" value="TreeGrafter"/>
</dbReference>
<protein>
    <submittedName>
        <fullName evidence="2">Nucleoside-diphosphate-sugar epimerase</fullName>
    </submittedName>
</protein>
<feature type="domain" description="NAD-dependent epimerase/dehydratase" evidence="1">
    <location>
        <begin position="7"/>
        <end position="208"/>
    </location>
</feature>
<dbReference type="Pfam" id="PF01370">
    <property type="entry name" value="Epimerase"/>
    <property type="match status" value="1"/>
</dbReference>
<dbReference type="InterPro" id="IPR051783">
    <property type="entry name" value="NAD(P)-dependent_oxidoreduct"/>
</dbReference>
<dbReference type="SUPFAM" id="SSF51735">
    <property type="entry name" value="NAD(P)-binding Rossmann-fold domains"/>
    <property type="match status" value="1"/>
</dbReference>
<evidence type="ECO:0000313" key="2">
    <source>
        <dbReference type="EMBL" id="SFC84984.1"/>
    </source>
</evidence>
<dbReference type="STRING" id="574651.SAMN04487968_112111"/>
<gene>
    <name evidence="2" type="ORF">SAMN04487968_112111</name>
</gene>
<dbReference type="AlphaFoldDB" id="A0A1I1MHM1"/>
<dbReference type="PANTHER" id="PTHR48079:SF6">
    <property type="entry name" value="NAD(P)-BINDING DOMAIN-CONTAINING PROTEIN-RELATED"/>
    <property type="match status" value="1"/>
</dbReference>
<dbReference type="Gene3D" id="3.40.50.720">
    <property type="entry name" value="NAD(P)-binding Rossmann-like Domain"/>
    <property type="match status" value="1"/>
</dbReference>
<dbReference type="Proteomes" id="UP000198832">
    <property type="component" value="Unassembled WGS sequence"/>
</dbReference>
<dbReference type="InterPro" id="IPR036291">
    <property type="entry name" value="NAD(P)-bd_dom_sf"/>
</dbReference>
<dbReference type="InterPro" id="IPR001509">
    <property type="entry name" value="Epimerase_deHydtase"/>
</dbReference>
<dbReference type="OrthoDB" id="8205493at2"/>
<dbReference type="GO" id="GO:0004029">
    <property type="term" value="F:aldehyde dehydrogenase (NAD+) activity"/>
    <property type="evidence" value="ECO:0007669"/>
    <property type="project" value="TreeGrafter"/>
</dbReference>
<dbReference type="PANTHER" id="PTHR48079">
    <property type="entry name" value="PROTEIN YEEZ"/>
    <property type="match status" value="1"/>
</dbReference>
<evidence type="ECO:0000313" key="3">
    <source>
        <dbReference type="Proteomes" id="UP000198832"/>
    </source>
</evidence>
<keyword evidence="3" id="KW-1185">Reference proteome</keyword>
<sequence>MSTHHIVIGAGPVGATVALQLAEQGRAVRLLTRSGSGPEHPLIQRRRADASDSAALAEQFVGASAVFDCMHASAYRADVWRAALPPAERAVLEAAGRVGAVAVFPESLYAFGHVDAPMTEVTPRRATTGKPAVRVGLLAAREASSTPTVSVAASDFYGPLARTAHAGDRMISAVLEGRTLHVVGSPDAPHSWTFVPDLAAAMIAAADDQTQWNSFLMAPTAPPRTQREMVAAYAEAAGVRAPKVVGTPGWALRAVGLVHRDTREIAEMSYQFTAPFVVDSSATEQRLGLAPTPLEKGVAQTIAAAR</sequence>
<dbReference type="EMBL" id="FOLB01000012">
    <property type="protein sequence ID" value="SFC84984.1"/>
    <property type="molecule type" value="Genomic_DNA"/>
</dbReference>
<organism evidence="2 3">
    <name type="scientific">Nocardioides terrae</name>
    <dbReference type="NCBI Taxonomy" id="574651"/>
    <lineage>
        <taxon>Bacteria</taxon>
        <taxon>Bacillati</taxon>
        <taxon>Actinomycetota</taxon>
        <taxon>Actinomycetes</taxon>
        <taxon>Propionibacteriales</taxon>
        <taxon>Nocardioidaceae</taxon>
        <taxon>Nocardioides</taxon>
    </lineage>
</organism>
<reference evidence="2 3" key="1">
    <citation type="submission" date="2016-10" db="EMBL/GenBank/DDBJ databases">
        <authorList>
            <person name="de Groot N.N."/>
        </authorList>
    </citation>
    <scope>NUCLEOTIDE SEQUENCE [LARGE SCALE GENOMIC DNA]</scope>
    <source>
        <strain evidence="2 3">CGMCC 1.7056</strain>
    </source>
</reference>
<evidence type="ECO:0000259" key="1">
    <source>
        <dbReference type="Pfam" id="PF01370"/>
    </source>
</evidence>